<dbReference type="PANTHER" id="PTHR31218">
    <property type="entry name" value="WAT1-RELATED PROTEIN"/>
    <property type="match status" value="1"/>
</dbReference>
<sequence>MDSLASAQAPPPPPLSSPCSSVWVTTAASAAAEAPRRAILSSFATSPPCSSPATTDTGRAVLLRVARGRTERVDMELSRLPMRSRWEGQSRVKHLPSDGMGVHVASIEPGGAHTARCTHRPYNFFPKLRPRSASVPNPRRDCIQSPIFMAVRSRAASPMPTRQPSLETPLVGSLWKRPRLPRRWRCTAVLPARCLKKGPTPSNKEGSDQNDMEGARPFLRLWPCRNLYIAGIKFTSTTFASATTKPHTCDDVRPCRSLSLRGAGDPHLVWPGQGGRDVARHRRSNAPHLVQGADITPWRTQVNLVAQLHHHQRDGHGDATTNYTLGTVLCVSSCFFYALWLVVQAKLSSEYPFHYSSTALMCAMTALQSAVFALCFKGKVNFAPKGIYPHSLTH</sequence>
<feature type="transmembrane region" description="Helical" evidence="4">
    <location>
        <begin position="355"/>
        <end position="376"/>
    </location>
</feature>
<evidence type="ECO:0008006" key="7">
    <source>
        <dbReference type="Google" id="ProtNLM"/>
    </source>
</evidence>
<gene>
    <name evidence="5" type="ORF">SORBI_3003G118332</name>
</gene>
<evidence type="ECO:0000313" key="5">
    <source>
        <dbReference type="EMBL" id="OQU86628.1"/>
    </source>
</evidence>
<reference evidence="5 6" key="1">
    <citation type="journal article" date="2009" name="Nature">
        <title>The Sorghum bicolor genome and the diversification of grasses.</title>
        <authorList>
            <person name="Paterson A.H."/>
            <person name="Bowers J.E."/>
            <person name="Bruggmann R."/>
            <person name="Dubchak I."/>
            <person name="Grimwood J."/>
            <person name="Gundlach H."/>
            <person name="Haberer G."/>
            <person name="Hellsten U."/>
            <person name="Mitros T."/>
            <person name="Poliakov A."/>
            <person name="Schmutz J."/>
            <person name="Spannagl M."/>
            <person name="Tang H."/>
            <person name="Wang X."/>
            <person name="Wicker T."/>
            <person name="Bharti A.K."/>
            <person name="Chapman J."/>
            <person name="Feltus F.A."/>
            <person name="Gowik U."/>
            <person name="Grigoriev I.V."/>
            <person name="Lyons E."/>
            <person name="Maher C.A."/>
            <person name="Martis M."/>
            <person name="Narechania A."/>
            <person name="Otillar R.P."/>
            <person name="Penning B.W."/>
            <person name="Salamov A.A."/>
            <person name="Wang Y."/>
            <person name="Zhang L."/>
            <person name="Carpita N.C."/>
            <person name="Freeling M."/>
            <person name="Gingle A.R."/>
            <person name="Hash C.T."/>
            <person name="Keller B."/>
            <person name="Klein P."/>
            <person name="Kresovich S."/>
            <person name="McCann M.C."/>
            <person name="Ming R."/>
            <person name="Peterson D.G."/>
            <person name="Mehboob-ur-Rahman"/>
            <person name="Ware D."/>
            <person name="Westhoff P."/>
            <person name="Mayer K.F."/>
            <person name="Messing J."/>
            <person name="Rokhsar D.S."/>
        </authorList>
    </citation>
    <scope>NUCLEOTIDE SEQUENCE [LARGE SCALE GENOMIC DNA]</scope>
    <source>
        <strain evidence="6">cv. BTx623</strain>
    </source>
</reference>
<dbReference type="GO" id="GO:0005886">
    <property type="term" value="C:plasma membrane"/>
    <property type="evidence" value="ECO:0000318"/>
    <property type="project" value="GO_Central"/>
</dbReference>
<reference evidence="6" key="2">
    <citation type="journal article" date="2018" name="Plant J.">
        <title>The Sorghum bicolor reference genome: improved assembly, gene annotations, a transcriptome atlas, and signatures of genome organization.</title>
        <authorList>
            <person name="McCormick R.F."/>
            <person name="Truong S.K."/>
            <person name="Sreedasyam A."/>
            <person name="Jenkins J."/>
            <person name="Shu S."/>
            <person name="Sims D."/>
            <person name="Kennedy M."/>
            <person name="Amirebrahimi M."/>
            <person name="Weers B.D."/>
            <person name="McKinley B."/>
            <person name="Mattison A."/>
            <person name="Morishige D.T."/>
            <person name="Grimwood J."/>
            <person name="Schmutz J."/>
            <person name="Mullet J.E."/>
        </authorList>
    </citation>
    <scope>NUCLEOTIDE SEQUENCE [LARGE SCALE GENOMIC DNA]</scope>
    <source>
        <strain evidence="6">cv. BTx623</strain>
    </source>
</reference>
<evidence type="ECO:0000313" key="6">
    <source>
        <dbReference type="Proteomes" id="UP000000768"/>
    </source>
</evidence>
<keyword evidence="6" id="KW-1185">Reference proteome</keyword>
<dbReference type="Gramene" id="OQU86628">
    <property type="protein sequence ID" value="OQU86628"/>
    <property type="gene ID" value="SORBI_3003G118332"/>
</dbReference>
<organism evidence="5 6">
    <name type="scientific">Sorghum bicolor</name>
    <name type="common">Sorghum</name>
    <name type="synonym">Sorghum vulgare</name>
    <dbReference type="NCBI Taxonomy" id="4558"/>
    <lineage>
        <taxon>Eukaryota</taxon>
        <taxon>Viridiplantae</taxon>
        <taxon>Streptophyta</taxon>
        <taxon>Embryophyta</taxon>
        <taxon>Tracheophyta</taxon>
        <taxon>Spermatophyta</taxon>
        <taxon>Magnoliopsida</taxon>
        <taxon>Liliopsida</taxon>
        <taxon>Poales</taxon>
        <taxon>Poaceae</taxon>
        <taxon>PACMAD clade</taxon>
        <taxon>Panicoideae</taxon>
        <taxon>Andropogonodae</taxon>
        <taxon>Andropogoneae</taxon>
        <taxon>Sorghinae</taxon>
        <taxon>Sorghum</taxon>
    </lineage>
</organism>
<keyword evidence="1 4" id="KW-0812">Transmembrane</keyword>
<dbReference type="EMBL" id="CM000762">
    <property type="protein sequence ID" value="OQU86628.1"/>
    <property type="molecule type" value="Genomic_DNA"/>
</dbReference>
<evidence type="ECO:0000256" key="3">
    <source>
        <dbReference type="ARBA" id="ARBA00023136"/>
    </source>
</evidence>
<dbReference type="InterPro" id="IPR030184">
    <property type="entry name" value="WAT1-related"/>
</dbReference>
<evidence type="ECO:0000256" key="2">
    <source>
        <dbReference type="ARBA" id="ARBA00022989"/>
    </source>
</evidence>
<proteinExistence type="predicted"/>
<dbReference type="InParanoid" id="A0A1W0VWV8"/>
<protein>
    <recommendedName>
        <fullName evidence="7">WAT1-related protein</fullName>
    </recommendedName>
</protein>
<dbReference type="GO" id="GO:0022857">
    <property type="term" value="F:transmembrane transporter activity"/>
    <property type="evidence" value="ECO:0007669"/>
    <property type="project" value="InterPro"/>
</dbReference>
<name>A0A1W0VWV8_SORBI</name>
<dbReference type="Proteomes" id="UP000000768">
    <property type="component" value="Chromosome 3"/>
</dbReference>
<keyword evidence="3 4" id="KW-0472">Membrane</keyword>
<dbReference type="AlphaFoldDB" id="A0A1W0VWV8"/>
<feature type="transmembrane region" description="Helical" evidence="4">
    <location>
        <begin position="323"/>
        <end position="343"/>
    </location>
</feature>
<dbReference type="STRING" id="4558.A0A1W0VWV8"/>
<evidence type="ECO:0000256" key="4">
    <source>
        <dbReference type="SAM" id="Phobius"/>
    </source>
</evidence>
<keyword evidence="2 4" id="KW-1133">Transmembrane helix</keyword>
<evidence type="ECO:0000256" key="1">
    <source>
        <dbReference type="ARBA" id="ARBA00022692"/>
    </source>
</evidence>
<accession>A0A1W0VWV8</accession>